<dbReference type="EMBL" id="QHHU01000006">
    <property type="protein sequence ID" value="RSM48737.1"/>
    <property type="molecule type" value="Genomic_DNA"/>
</dbReference>
<evidence type="ECO:0000256" key="3">
    <source>
        <dbReference type="ARBA" id="ARBA00022692"/>
    </source>
</evidence>
<evidence type="ECO:0000259" key="7">
    <source>
        <dbReference type="PROSITE" id="PS50850"/>
    </source>
</evidence>
<dbReference type="SUPFAM" id="SSF103473">
    <property type="entry name" value="MFS general substrate transporter"/>
    <property type="match status" value="1"/>
</dbReference>
<feature type="transmembrane region" description="Helical" evidence="6">
    <location>
        <begin position="348"/>
        <end position="371"/>
    </location>
</feature>
<accession>A0A428X0J1</accession>
<keyword evidence="9" id="KW-1185">Reference proteome</keyword>
<dbReference type="AlphaFoldDB" id="A0A428X0J1"/>
<dbReference type="CDD" id="cd06173">
    <property type="entry name" value="MFS_MefA_like"/>
    <property type="match status" value="1"/>
</dbReference>
<comment type="caution">
    <text evidence="8">The sequence shown here is derived from an EMBL/GenBank/DDBJ whole genome shotgun (WGS) entry which is preliminary data.</text>
</comment>
<evidence type="ECO:0000256" key="2">
    <source>
        <dbReference type="ARBA" id="ARBA00022475"/>
    </source>
</evidence>
<organism evidence="8 9">
    <name type="scientific">Amycolatopsis balhimycina DSM 5908</name>
    <dbReference type="NCBI Taxonomy" id="1081091"/>
    <lineage>
        <taxon>Bacteria</taxon>
        <taxon>Bacillati</taxon>
        <taxon>Actinomycetota</taxon>
        <taxon>Actinomycetes</taxon>
        <taxon>Pseudonocardiales</taxon>
        <taxon>Pseudonocardiaceae</taxon>
        <taxon>Amycolatopsis</taxon>
    </lineage>
</organism>
<dbReference type="Gene3D" id="1.20.1250.20">
    <property type="entry name" value="MFS general substrate transporter like domains"/>
    <property type="match status" value="1"/>
</dbReference>
<protein>
    <submittedName>
        <fullName evidence="8">MFS transporter</fullName>
    </submittedName>
</protein>
<feature type="transmembrane region" description="Helical" evidence="6">
    <location>
        <begin position="226"/>
        <end position="243"/>
    </location>
</feature>
<dbReference type="Proteomes" id="UP000286716">
    <property type="component" value="Unassembled WGS sequence"/>
</dbReference>
<keyword evidence="3 6" id="KW-0812">Transmembrane</keyword>
<evidence type="ECO:0000256" key="4">
    <source>
        <dbReference type="ARBA" id="ARBA00022989"/>
    </source>
</evidence>
<dbReference type="InterPro" id="IPR011701">
    <property type="entry name" value="MFS"/>
</dbReference>
<evidence type="ECO:0000313" key="9">
    <source>
        <dbReference type="Proteomes" id="UP000286716"/>
    </source>
</evidence>
<dbReference type="InterPro" id="IPR036259">
    <property type="entry name" value="MFS_trans_sf"/>
</dbReference>
<dbReference type="GO" id="GO:0005886">
    <property type="term" value="C:plasma membrane"/>
    <property type="evidence" value="ECO:0007669"/>
    <property type="project" value="UniProtKB-SubCell"/>
</dbReference>
<dbReference type="InterPro" id="IPR020846">
    <property type="entry name" value="MFS_dom"/>
</dbReference>
<dbReference type="GO" id="GO:0022857">
    <property type="term" value="F:transmembrane transporter activity"/>
    <property type="evidence" value="ECO:0007669"/>
    <property type="project" value="InterPro"/>
</dbReference>
<feature type="transmembrane region" description="Helical" evidence="6">
    <location>
        <begin position="255"/>
        <end position="281"/>
    </location>
</feature>
<feature type="transmembrane region" description="Helical" evidence="6">
    <location>
        <begin position="63"/>
        <end position="83"/>
    </location>
</feature>
<comment type="subcellular location">
    <subcellularLocation>
        <location evidence="1">Cell membrane</location>
        <topology evidence="1">Multi-pass membrane protein</topology>
    </subcellularLocation>
</comment>
<feature type="transmembrane region" description="Helical" evidence="6">
    <location>
        <begin position="33"/>
        <end position="57"/>
    </location>
</feature>
<evidence type="ECO:0000256" key="6">
    <source>
        <dbReference type="SAM" id="Phobius"/>
    </source>
</evidence>
<evidence type="ECO:0000256" key="1">
    <source>
        <dbReference type="ARBA" id="ARBA00004651"/>
    </source>
</evidence>
<dbReference type="Pfam" id="PF07690">
    <property type="entry name" value="MFS_1"/>
    <property type="match status" value="1"/>
</dbReference>
<dbReference type="PANTHER" id="PTHR23513">
    <property type="entry name" value="INTEGRAL MEMBRANE EFFLUX PROTEIN-RELATED"/>
    <property type="match status" value="1"/>
</dbReference>
<dbReference type="OrthoDB" id="3370144at2"/>
<gene>
    <name evidence="8" type="ORF">DMA12_06360</name>
</gene>
<feature type="domain" description="Major facilitator superfamily (MFS) profile" evidence="7">
    <location>
        <begin position="11"/>
        <end position="402"/>
    </location>
</feature>
<dbReference type="RefSeq" id="WP_020647148.1">
    <property type="nucleotide sequence ID" value="NZ_QHHU01000006.1"/>
</dbReference>
<reference evidence="8 9" key="1">
    <citation type="submission" date="2018-05" db="EMBL/GenBank/DDBJ databases">
        <title>Evolution of GPA BGCs.</title>
        <authorList>
            <person name="Waglechner N."/>
            <person name="Wright G.D."/>
        </authorList>
    </citation>
    <scope>NUCLEOTIDE SEQUENCE [LARGE SCALE GENOMIC DNA]</scope>
    <source>
        <strain evidence="8 9">DSM 5908</strain>
    </source>
</reference>
<dbReference type="PANTHER" id="PTHR23513:SF17">
    <property type="entry name" value="MEMBRANE PROTEIN"/>
    <property type="match status" value="1"/>
</dbReference>
<sequence>MTTTQAPPRPAALWGRVGLLLTGQGVSLIGDQVFFIAAVWAAAQLGGTAAVTWVTLAESVPRALAMIFGGVICDAFGPRAVLLRTTSVRIAVLAVSVVVALSAQSVPLLVVVAALEGAMLGLGSPSFGTLMPRMVPKDRLSTANSVRTMVARFAPILGSPFGAWLVAAGHLGIALAVVCAGCVVSLVCLAPATKAIDAPRTISNVPLWRRSGDGVKLLRADRRLRLLFLSGLCLDFAFAWPMNPGLPEVVIERGWAVSAVGLLIACWAAGALVSAGLGALLGDRVPMSVRLVGSGIGIAVLLLGMVLVSSLPAMAAMAVALGVCSGQNGPAAVTLYQQAAPADRLGVAMSMVSLSGIGCAPLAYAVSGAIASFTTPVVAWICSALLAFGGPVAAARALRLPE</sequence>
<keyword evidence="5 6" id="KW-0472">Membrane</keyword>
<feature type="transmembrane region" description="Helical" evidence="6">
    <location>
        <begin position="90"/>
        <end position="115"/>
    </location>
</feature>
<proteinExistence type="predicted"/>
<evidence type="ECO:0000313" key="8">
    <source>
        <dbReference type="EMBL" id="RSM48737.1"/>
    </source>
</evidence>
<feature type="transmembrane region" description="Helical" evidence="6">
    <location>
        <begin position="288"/>
        <end position="308"/>
    </location>
</feature>
<name>A0A428X0J1_AMYBA</name>
<dbReference type="PROSITE" id="PS50850">
    <property type="entry name" value="MFS"/>
    <property type="match status" value="1"/>
</dbReference>
<feature type="transmembrane region" description="Helical" evidence="6">
    <location>
        <begin position="377"/>
        <end position="398"/>
    </location>
</feature>
<keyword evidence="4 6" id="KW-1133">Transmembrane helix</keyword>
<evidence type="ECO:0000256" key="5">
    <source>
        <dbReference type="ARBA" id="ARBA00023136"/>
    </source>
</evidence>
<feature type="transmembrane region" description="Helical" evidence="6">
    <location>
        <begin position="161"/>
        <end position="190"/>
    </location>
</feature>
<keyword evidence="2" id="KW-1003">Cell membrane</keyword>